<keyword evidence="5" id="KW-0067">ATP-binding</keyword>
<feature type="region of interest" description="Disordered" evidence="6">
    <location>
        <begin position="1"/>
        <end position="39"/>
    </location>
</feature>
<dbReference type="GO" id="GO:0005634">
    <property type="term" value="C:nucleus"/>
    <property type="evidence" value="ECO:0007669"/>
    <property type="project" value="TreeGrafter"/>
</dbReference>
<dbReference type="EMBL" id="LSRX01000159">
    <property type="protein sequence ID" value="OLQ06500.1"/>
    <property type="molecule type" value="Genomic_DNA"/>
</dbReference>
<reference evidence="8 9" key="1">
    <citation type="submission" date="2016-02" db="EMBL/GenBank/DDBJ databases">
        <title>Genome analysis of coral dinoflagellate symbionts highlights evolutionary adaptations to a symbiotic lifestyle.</title>
        <authorList>
            <person name="Aranda M."/>
            <person name="Li Y."/>
            <person name="Liew Y.J."/>
            <person name="Baumgarten S."/>
            <person name="Simakov O."/>
            <person name="Wilson M."/>
            <person name="Piel J."/>
            <person name="Ashoor H."/>
            <person name="Bougouffa S."/>
            <person name="Bajic V.B."/>
            <person name="Ryu T."/>
            <person name="Ravasi T."/>
            <person name="Bayer T."/>
            <person name="Micklem G."/>
            <person name="Kim H."/>
            <person name="Bhak J."/>
            <person name="Lajeunesse T.C."/>
            <person name="Voolstra C.R."/>
        </authorList>
    </citation>
    <scope>NUCLEOTIDE SEQUENCE [LARGE SCALE GENOMIC DNA]</scope>
    <source>
        <strain evidence="8 9">CCMP2467</strain>
    </source>
</reference>
<evidence type="ECO:0000259" key="7">
    <source>
        <dbReference type="PROSITE" id="PS50011"/>
    </source>
</evidence>
<evidence type="ECO:0000256" key="1">
    <source>
        <dbReference type="ARBA" id="ARBA00022527"/>
    </source>
</evidence>
<organism evidence="8 9">
    <name type="scientific">Symbiodinium microadriaticum</name>
    <name type="common">Dinoflagellate</name>
    <name type="synonym">Zooxanthella microadriatica</name>
    <dbReference type="NCBI Taxonomy" id="2951"/>
    <lineage>
        <taxon>Eukaryota</taxon>
        <taxon>Sar</taxon>
        <taxon>Alveolata</taxon>
        <taxon>Dinophyceae</taxon>
        <taxon>Suessiales</taxon>
        <taxon>Symbiodiniaceae</taxon>
        <taxon>Symbiodinium</taxon>
    </lineage>
</organism>
<dbReference type="SUPFAM" id="SSF56112">
    <property type="entry name" value="Protein kinase-like (PK-like)"/>
    <property type="match status" value="1"/>
</dbReference>
<keyword evidence="4 8" id="KW-0418">Kinase</keyword>
<dbReference type="SMART" id="SM00220">
    <property type="entry name" value="S_TKc"/>
    <property type="match status" value="1"/>
</dbReference>
<dbReference type="PANTHER" id="PTHR45646">
    <property type="entry name" value="SERINE/THREONINE-PROTEIN KINASE DOA-RELATED"/>
    <property type="match status" value="1"/>
</dbReference>
<evidence type="ECO:0000256" key="2">
    <source>
        <dbReference type="ARBA" id="ARBA00022679"/>
    </source>
</evidence>
<dbReference type="InterPro" id="IPR008271">
    <property type="entry name" value="Ser/Thr_kinase_AS"/>
</dbReference>
<dbReference type="PANTHER" id="PTHR45646:SF11">
    <property type="entry name" value="SERINE_THREONINE-PROTEIN KINASE DOA"/>
    <property type="match status" value="1"/>
</dbReference>
<dbReference type="Gene3D" id="3.30.200.20">
    <property type="entry name" value="Phosphorylase Kinase, domain 1"/>
    <property type="match status" value="1"/>
</dbReference>
<comment type="caution">
    <text evidence="8">The sequence shown here is derived from an EMBL/GenBank/DDBJ whole genome shotgun (WGS) entry which is preliminary data.</text>
</comment>
<dbReference type="Gene3D" id="1.10.510.10">
    <property type="entry name" value="Transferase(Phosphotransferase) domain 1"/>
    <property type="match status" value="1"/>
</dbReference>
<dbReference type="OMA" id="HKDMHEL"/>
<dbReference type="InterPro" id="IPR000719">
    <property type="entry name" value="Prot_kinase_dom"/>
</dbReference>
<gene>
    <name evidence="8" type="primary">AFC2</name>
    <name evidence="8" type="ORF">AK812_SmicGene10259</name>
</gene>
<evidence type="ECO:0000256" key="4">
    <source>
        <dbReference type="ARBA" id="ARBA00022777"/>
    </source>
</evidence>
<keyword evidence="2" id="KW-0808">Transferase</keyword>
<accession>A0A1Q9EGE5</accession>
<feature type="domain" description="Protein kinase" evidence="7">
    <location>
        <begin position="59"/>
        <end position="284"/>
    </location>
</feature>
<dbReference type="GO" id="GO:0004674">
    <property type="term" value="F:protein serine/threonine kinase activity"/>
    <property type="evidence" value="ECO:0007669"/>
    <property type="project" value="UniProtKB-KW"/>
</dbReference>
<dbReference type="OrthoDB" id="283111at2759"/>
<keyword evidence="1" id="KW-0723">Serine/threonine-protein kinase</keyword>
<dbReference type="PROSITE" id="PS00108">
    <property type="entry name" value="PROTEIN_KINASE_ST"/>
    <property type="match status" value="1"/>
</dbReference>
<evidence type="ECO:0000313" key="8">
    <source>
        <dbReference type="EMBL" id="OLQ06500.1"/>
    </source>
</evidence>
<keyword evidence="3" id="KW-0547">Nucleotide-binding</keyword>
<name>A0A1Q9EGE5_SYMMI</name>
<dbReference type="GO" id="GO:0005524">
    <property type="term" value="F:ATP binding"/>
    <property type="evidence" value="ECO:0007669"/>
    <property type="project" value="UniProtKB-KW"/>
</dbReference>
<proteinExistence type="predicted"/>
<evidence type="ECO:0000313" key="9">
    <source>
        <dbReference type="Proteomes" id="UP000186817"/>
    </source>
</evidence>
<dbReference type="InterPro" id="IPR051175">
    <property type="entry name" value="CLK_kinases"/>
</dbReference>
<sequence>MEQGGSCSRWSPNVPEGDGQGACTPSHRHTADSSNEGESDRDAIVHFHWEPGQLLNRRYRLHSLAGEGTFGRVCLATDTTKKTQVAIKIIRDVKQFREAAQEEAAILATICAADPWGQFRCCRMHTSFLHDSRFFCMVLEPLGCSLYESIKANEYRGFWLQDIQIIAKQLLYALNFLHTKMRYTHTDLKPENIMLTSMEPARPEWFPREEFCEGDGVLRKKKRSRHQYLRPRSAGIKIIDFGNTIREHDRRETIINTRQYRGPEVILELGWDEKSDLWRGAWRF</sequence>
<dbReference type="PROSITE" id="PS50011">
    <property type="entry name" value="PROTEIN_KINASE_DOM"/>
    <property type="match status" value="1"/>
</dbReference>
<feature type="compositionally biased region" description="Polar residues" evidence="6">
    <location>
        <begin position="1"/>
        <end position="11"/>
    </location>
</feature>
<keyword evidence="9" id="KW-1185">Reference proteome</keyword>
<dbReference type="Proteomes" id="UP000186817">
    <property type="component" value="Unassembled WGS sequence"/>
</dbReference>
<dbReference type="Pfam" id="PF00069">
    <property type="entry name" value="Pkinase"/>
    <property type="match status" value="1"/>
</dbReference>
<protein>
    <submittedName>
        <fullName evidence="8">Serine/threonine-protein kinase AFC2</fullName>
    </submittedName>
</protein>
<dbReference type="InterPro" id="IPR011009">
    <property type="entry name" value="Kinase-like_dom_sf"/>
</dbReference>
<evidence type="ECO:0000256" key="3">
    <source>
        <dbReference type="ARBA" id="ARBA00022741"/>
    </source>
</evidence>
<evidence type="ECO:0000256" key="6">
    <source>
        <dbReference type="SAM" id="MobiDB-lite"/>
    </source>
</evidence>
<dbReference type="AlphaFoldDB" id="A0A1Q9EGE5"/>
<evidence type="ECO:0000256" key="5">
    <source>
        <dbReference type="ARBA" id="ARBA00022840"/>
    </source>
</evidence>